<organism evidence="2 3">
    <name type="scientific">Periophthalmus magnuspinnatus</name>
    <dbReference type="NCBI Taxonomy" id="409849"/>
    <lineage>
        <taxon>Eukaryota</taxon>
        <taxon>Metazoa</taxon>
        <taxon>Chordata</taxon>
        <taxon>Craniata</taxon>
        <taxon>Vertebrata</taxon>
        <taxon>Euteleostomi</taxon>
        <taxon>Actinopterygii</taxon>
        <taxon>Neopterygii</taxon>
        <taxon>Teleostei</taxon>
        <taxon>Neoteleostei</taxon>
        <taxon>Acanthomorphata</taxon>
        <taxon>Gobiaria</taxon>
        <taxon>Gobiiformes</taxon>
        <taxon>Gobioidei</taxon>
        <taxon>Gobiidae</taxon>
        <taxon>Oxudercinae</taxon>
        <taxon>Periophthalmus</taxon>
    </lineage>
</organism>
<evidence type="ECO:0000313" key="3">
    <source>
        <dbReference type="Proteomes" id="UP000261520"/>
    </source>
</evidence>
<reference evidence="2" key="2">
    <citation type="submission" date="2025-09" db="UniProtKB">
        <authorList>
            <consortium name="Ensembl"/>
        </authorList>
    </citation>
    <scope>IDENTIFICATION</scope>
</reference>
<keyword evidence="1" id="KW-1133">Transmembrane helix</keyword>
<dbReference type="Proteomes" id="UP000261520">
    <property type="component" value="Unplaced"/>
</dbReference>
<keyword evidence="1" id="KW-0812">Transmembrane</keyword>
<evidence type="ECO:0000256" key="1">
    <source>
        <dbReference type="SAM" id="Phobius"/>
    </source>
</evidence>
<dbReference type="AlphaFoldDB" id="A0A3B4BBG0"/>
<proteinExistence type="predicted"/>
<dbReference type="Ensembl" id="ENSPMGT00000027958.1">
    <property type="protein sequence ID" value="ENSPMGP00000026250.1"/>
    <property type="gene ID" value="ENSPMGG00000021180.1"/>
</dbReference>
<evidence type="ECO:0000313" key="2">
    <source>
        <dbReference type="Ensembl" id="ENSPMGP00000026250.1"/>
    </source>
</evidence>
<accession>A0A3B4BBG0</accession>
<keyword evidence="1" id="KW-0472">Membrane</keyword>
<feature type="transmembrane region" description="Helical" evidence="1">
    <location>
        <begin position="38"/>
        <end position="63"/>
    </location>
</feature>
<name>A0A3B4BBG0_9GOBI</name>
<reference evidence="2" key="1">
    <citation type="submission" date="2025-08" db="UniProtKB">
        <authorList>
            <consortium name="Ensembl"/>
        </authorList>
    </citation>
    <scope>IDENTIFICATION</scope>
</reference>
<protein>
    <submittedName>
        <fullName evidence="2">Uncharacterized protein</fullName>
    </submittedName>
</protein>
<sequence>IAHLLALPKDIAISFCHWRSSVAPGIPSSQSSKFIGSLFYILFLYIPFLLHSNTLAISFCTMLQV</sequence>
<keyword evidence="3" id="KW-1185">Reference proteome</keyword>